<dbReference type="Pfam" id="PF14680">
    <property type="entry name" value="FANCI_HD2"/>
    <property type="match status" value="1"/>
</dbReference>
<dbReference type="InterPro" id="IPR029312">
    <property type="entry name" value="FANCI_HD2"/>
</dbReference>
<evidence type="ECO:0000259" key="4">
    <source>
        <dbReference type="Pfam" id="PF14677"/>
    </source>
</evidence>
<dbReference type="Pfam" id="PF14678">
    <property type="entry name" value="FANCI_S4"/>
    <property type="match status" value="1"/>
</dbReference>
<proteinExistence type="predicted"/>
<name>A0ABR2WSQ4_9FUNG</name>
<evidence type="ECO:0000259" key="7">
    <source>
        <dbReference type="Pfam" id="PF14680"/>
    </source>
</evidence>
<dbReference type="InterPro" id="IPR029315">
    <property type="entry name" value="FANCI_S2"/>
</dbReference>
<dbReference type="PANTHER" id="PTHR21818">
    <property type="entry name" value="BC025462 PROTEIN"/>
    <property type="match status" value="1"/>
</dbReference>
<dbReference type="PANTHER" id="PTHR21818:SF0">
    <property type="entry name" value="FANCONI ANEMIA GROUP I PROTEIN"/>
    <property type="match status" value="1"/>
</dbReference>
<feature type="domain" description="FANCI solenoid 1" evidence="2">
    <location>
        <begin position="87"/>
        <end position="290"/>
    </location>
</feature>
<evidence type="ECO:0000313" key="9">
    <source>
        <dbReference type="Proteomes" id="UP001479436"/>
    </source>
</evidence>
<evidence type="ECO:0000259" key="5">
    <source>
        <dbReference type="Pfam" id="PF14678"/>
    </source>
</evidence>
<dbReference type="SUPFAM" id="SSF48371">
    <property type="entry name" value="ARM repeat"/>
    <property type="match status" value="1"/>
</dbReference>
<dbReference type="Pfam" id="PF14675">
    <property type="entry name" value="FANCI_S1"/>
    <property type="match status" value="1"/>
</dbReference>
<feature type="domain" description="FANCI solenoid 4" evidence="5">
    <location>
        <begin position="1027"/>
        <end position="1213"/>
    </location>
</feature>
<evidence type="ECO:0000259" key="3">
    <source>
        <dbReference type="Pfam" id="PF14676"/>
    </source>
</evidence>
<reference evidence="8 9" key="1">
    <citation type="submission" date="2023-04" db="EMBL/GenBank/DDBJ databases">
        <title>Genome of Basidiobolus ranarum AG-B5.</title>
        <authorList>
            <person name="Stajich J.E."/>
            <person name="Carter-House D."/>
            <person name="Gryganskyi A."/>
        </authorList>
    </citation>
    <scope>NUCLEOTIDE SEQUENCE [LARGE SCALE GENOMIC DNA]</scope>
    <source>
        <strain evidence="8 9">AG-B5</strain>
    </source>
</reference>
<feature type="compositionally biased region" description="Basic residues" evidence="1">
    <location>
        <begin position="1201"/>
        <end position="1216"/>
    </location>
</feature>
<evidence type="ECO:0000256" key="1">
    <source>
        <dbReference type="SAM" id="MobiDB-lite"/>
    </source>
</evidence>
<feature type="domain" description="FANCI helical" evidence="7">
    <location>
        <begin position="564"/>
        <end position="767"/>
    </location>
</feature>
<dbReference type="Proteomes" id="UP001479436">
    <property type="component" value="Unassembled WGS sequence"/>
</dbReference>
<feature type="domain" description="FANCI solenoid 2" evidence="3">
    <location>
        <begin position="386"/>
        <end position="547"/>
    </location>
</feature>
<feature type="domain" description="FANCI helical" evidence="6">
    <location>
        <begin position="294"/>
        <end position="375"/>
    </location>
</feature>
<dbReference type="Pfam" id="PF14679">
    <property type="entry name" value="FANCI_HD1"/>
    <property type="match status" value="1"/>
</dbReference>
<dbReference type="InterPro" id="IPR029313">
    <property type="entry name" value="FANCI_S3"/>
</dbReference>
<dbReference type="InterPro" id="IPR029310">
    <property type="entry name" value="FANCI_HD1"/>
</dbReference>
<dbReference type="InterPro" id="IPR026171">
    <property type="entry name" value="FANCI"/>
</dbReference>
<sequence>MEFKIIEFAQKGDLEQLKEFLQTQDEEAPLEIIRKKLSSLDKENDIVELLILLRAIFHGSPVEEESGLTRRGQILLLILQWLCSEEIMNSSSSSERFITDLINFLIPETDELSSNIIVDGTTIIMDYLRQGGNISGKVFDFIPKFLQLLAPQEEVTVKEHTGETTVLSGQSFKDFLLDRICSYRWNADIVIHIASIFRDITMTPKQTEFVVNKIIRQFDSVDINEIPPLVYQLLVLSKKGCKRLIIEGITYYFNQLDRKHTSVENDRNLSFAQLSHMEGTVILHICFAIKQDQDLGSEFLKFVKSGKTRFLTVFNISCLLSIARIHRFEDATIDFLKSTVLTVFRDAEKLEQIQWMSEYSDFIYVPILKIFQSIVAKTAYGWDQATQSLVQLCMIIIDSTSSFGFKTAGRPYVKKVTNLSPNDHACDLAIEVLKELFKLHDMVRTEILDQILARVVAKANSVGSFLNLLDIIVKECPQTLTNYISRIKEALDYLSYLSFPAAEHLLKGLKPIVMMNSSFRDSLMLVLRKGMFSRDSEGRQIALAGFIELLTEESVKPSNSKTVHSDPLGLEILGMLRRCFSQQPEIRLRLYEALIEIMNTRMDLVPPILEILYPQFQKYYELDTNISTAVKLECCVENGSSGGLPRVIEPLPWLIKCLARSLILVEKSADYLDQAFSAHYSVAKSTFISIIQRLTRADMEDFELDKSADYSLTTNVGTRNNIFATLLLGVYEAVIEYCFLSEGDTIESATTIIELFKKYYSLSDMIKSKTTATRGRQSVAQASESSTLSFDFLTKACIHMFSKDEDSNQQAVTILRNETNFLKHVLNNLHGTLAKISSSSTSHNSFTIKYIKLLAPVFLEQIAEGISGNHDDESSESSGKRERGKSFLTIFIESYCSILQAAVSFYPDHVEAFLLSSSRFVAEVGPSESRLQDLVEGHLTTCKEYIDALITERIPLYKEATSLMNCVSILVKICSSHSVTTNMTAMIDWLSKICMEHAIEDTSFAKATVALLISLSKNVSNFKNALQFAEDIHIALGDIVPPEEDVEETSEQHFAIINSKTWNTTSTIVLSSVEQVLDELEWCLSHLRLNCSLQESHELSLQLSGLEKQISRHLAVHLEVIVEFEKACIIGPPAEQLLRAVNKVYKVLTILTKYKIVGSRMIEKEFINLVEIVGGPLSRYLYMLIPWLQQTDAENAEENRNKKKKGAKRNTKQKVA</sequence>
<dbReference type="Pfam" id="PF14676">
    <property type="entry name" value="FANCI_S2"/>
    <property type="match status" value="1"/>
</dbReference>
<accession>A0ABR2WSQ4</accession>
<feature type="region of interest" description="Disordered" evidence="1">
    <location>
        <begin position="1195"/>
        <end position="1216"/>
    </location>
</feature>
<dbReference type="Pfam" id="PF14677">
    <property type="entry name" value="FANCI_S3"/>
    <property type="match status" value="1"/>
</dbReference>
<evidence type="ECO:0000313" key="8">
    <source>
        <dbReference type="EMBL" id="KAK9764538.1"/>
    </source>
</evidence>
<gene>
    <name evidence="8" type="ORF">K7432_007870</name>
</gene>
<dbReference type="InterPro" id="IPR016024">
    <property type="entry name" value="ARM-type_fold"/>
</dbReference>
<evidence type="ECO:0000259" key="2">
    <source>
        <dbReference type="Pfam" id="PF14675"/>
    </source>
</evidence>
<dbReference type="InterPro" id="IPR029308">
    <property type="entry name" value="FANCI_S1"/>
</dbReference>
<feature type="domain" description="FANCI solenoid 3" evidence="4">
    <location>
        <begin position="788"/>
        <end position="1012"/>
    </location>
</feature>
<keyword evidence="9" id="KW-1185">Reference proteome</keyword>
<organism evidence="8 9">
    <name type="scientific">Basidiobolus ranarum</name>
    <dbReference type="NCBI Taxonomy" id="34480"/>
    <lineage>
        <taxon>Eukaryota</taxon>
        <taxon>Fungi</taxon>
        <taxon>Fungi incertae sedis</taxon>
        <taxon>Zoopagomycota</taxon>
        <taxon>Entomophthoromycotina</taxon>
        <taxon>Basidiobolomycetes</taxon>
        <taxon>Basidiobolales</taxon>
        <taxon>Basidiobolaceae</taxon>
        <taxon>Basidiobolus</taxon>
    </lineage>
</organism>
<dbReference type="EMBL" id="JASJQH010000409">
    <property type="protein sequence ID" value="KAK9764538.1"/>
    <property type="molecule type" value="Genomic_DNA"/>
</dbReference>
<dbReference type="InterPro" id="IPR029314">
    <property type="entry name" value="FANCI_S4"/>
</dbReference>
<protein>
    <submittedName>
        <fullName evidence="8">Uncharacterized protein</fullName>
    </submittedName>
</protein>
<evidence type="ECO:0000259" key="6">
    <source>
        <dbReference type="Pfam" id="PF14679"/>
    </source>
</evidence>
<comment type="caution">
    <text evidence="8">The sequence shown here is derived from an EMBL/GenBank/DDBJ whole genome shotgun (WGS) entry which is preliminary data.</text>
</comment>